<accession>A0A1H0F1F3</accession>
<dbReference type="GO" id="GO:0030246">
    <property type="term" value="F:carbohydrate binding"/>
    <property type="evidence" value="ECO:0007669"/>
    <property type="project" value="InterPro"/>
</dbReference>
<keyword evidence="2 4" id="KW-0378">Hydrolase</keyword>
<feature type="domain" description="Peptidase S8/S53" evidence="6">
    <location>
        <begin position="169"/>
        <end position="460"/>
    </location>
</feature>
<dbReference type="Gene3D" id="2.120.10.80">
    <property type="entry name" value="Kelch-type beta propeller"/>
    <property type="match status" value="4"/>
</dbReference>
<dbReference type="Pfam" id="PF00082">
    <property type="entry name" value="Peptidase_S8"/>
    <property type="match status" value="1"/>
</dbReference>
<dbReference type="GO" id="GO:0004252">
    <property type="term" value="F:serine-type endopeptidase activity"/>
    <property type="evidence" value="ECO:0007669"/>
    <property type="project" value="UniProtKB-UniRule"/>
</dbReference>
<dbReference type="SUPFAM" id="SSF52743">
    <property type="entry name" value="Subtilisin-like"/>
    <property type="match status" value="1"/>
</dbReference>
<dbReference type="InterPro" id="IPR015500">
    <property type="entry name" value="Peptidase_S8_subtilisin-rel"/>
</dbReference>
<organism evidence="7 8">
    <name type="scientific">Actinokineospora alba</name>
    <dbReference type="NCBI Taxonomy" id="504798"/>
    <lineage>
        <taxon>Bacteria</taxon>
        <taxon>Bacillati</taxon>
        <taxon>Actinomycetota</taxon>
        <taxon>Actinomycetes</taxon>
        <taxon>Pseudonocardiales</taxon>
        <taxon>Pseudonocardiaceae</taxon>
        <taxon>Actinokineospora</taxon>
    </lineage>
</organism>
<dbReference type="STRING" id="504798.SAMN05421871_103680"/>
<feature type="active site" description="Charge relay system" evidence="4">
    <location>
        <position position="178"/>
    </location>
</feature>
<comment type="similarity">
    <text evidence="4">Belongs to the peptidase S8 family.</text>
</comment>
<feature type="compositionally biased region" description="Low complexity" evidence="5">
    <location>
        <begin position="977"/>
        <end position="991"/>
    </location>
</feature>
<dbReference type="InterPro" id="IPR006652">
    <property type="entry name" value="Kelch_1"/>
</dbReference>
<dbReference type="PANTHER" id="PTHR45632:SF17">
    <property type="entry name" value="KELCH-LIKE PROTEIN 31"/>
    <property type="match status" value="1"/>
</dbReference>
<feature type="active site" description="Charge relay system" evidence="4">
    <location>
        <position position="226"/>
    </location>
</feature>
<evidence type="ECO:0000256" key="3">
    <source>
        <dbReference type="ARBA" id="ARBA00022825"/>
    </source>
</evidence>
<dbReference type="PRINTS" id="PR00723">
    <property type="entry name" value="SUBTILISIN"/>
</dbReference>
<proteinExistence type="inferred from homology"/>
<name>A0A1H0F1F3_9PSEU</name>
<dbReference type="EMBL" id="FNJB01000001">
    <property type="protein sequence ID" value="SDN88369.1"/>
    <property type="molecule type" value="Genomic_DNA"/>
</dbReference>
<dbReference type="InterPro" id="IPR011498">
    <property type="entry name" value="Kelch_2"/>
</dbReference>
<feature type="active site" description="Charge relay system" evidence="4">
    <location>
        <position position="401"/>
    </location>
</feature>
<evidence type="ECO:0000256" key="2">
    <source>
        <dbReference type="ARBA" id="ARBA00022801"/>
    </source>
</evidence>
<dbReference type="Pfam" id="PF13620">
    <property type="entry name" value="CarboxypepD_reg"/>
    <property type="match status" value="4"/>
</dbReference>
<dbReference type="Gene3D" id="2.60.120.200">
    <property type="match status" value="1"/>
</dbReference>
<keyword evidence="1 4" id="KW-0645">Protease</keyword>
<dbReference type="SUPFAM" id="SSF49452">
    <property type="entry name" value="Starch-binding domain-like"/>
    <property type="match status" value="2"/>
</dbReference>
<reference evidence="8" key="1">
    <citation type="submission" date="2016-10" db="EMBL/GenBank/DDBJ databases">
        <authorList>
            <person name="Varghese N."/>
            <person name="Submissions S."/>
        </authorList>
    </citation>
    <scope>NUCLEOTIDE SEQUENCE [LARGE SCALE GENOMIC DNA]</scope>
    <source>
        <strain evidence="8">IBRC-M 10655</strain>
    </source>
</reference>
<feature type="compositionally biased region" description="Polar residues" evidence="5">
    <location>
        <begin position="954"/>
        <end position="965"/>
    </location>
</feature>
<dbReference type="Pfam" id="PF01344">
    <property type="entry name" value="Kelch_1"/>
    <property type="match status" value="1"/>
</dbReference>
<dbReference type="Pfam" id="PF24681">
    <property type="entry name" value="Kelch_KLHDC2_KLHL20_DRC7"/>
    <property type="match status" value="1"/>
</dbReference>
<evidence type="ECO:0000256" key="5">
    <source>
        <dbReference type="SAM" id="MobiDB-lite"/>
    </source>
</evidence>
<evidence type="ECO:0000259" key="6">
    <source>
        <dbReference type="Pfam" id="PF00082"/>
    </source>
</evidence>
<gene>
    <name evidence="7" type="ORF">SAMN05192558_101190</name>
</gene>
<dbReference type="SUPFAM" id="SSF117281">
    <property type="entry name" value="Kelch motif"/>
    <property type="match status" value="2"/>
</dbReference>
<dbReference type="InterPro" id="IPR000209">
    <property type="entry name" value="Peptidase_S8/S53_dom"/>
</dbReference>
<dbReference type="Proteomes" id="UP000199651">
    <property type="component" value="Unassembled WGS sequence"/>
</dbReference>
<feature type="region of interest" description="Disordered" evidence="5">
    <location>
        <begin position="949"/>
        <end position="992"/>
    </location>
</feature>
<dbReference type="Pfam" id="PF07646">
    <property type="entry name" value="Kelch_2"/>
    <property type="match status" value="1"/>
</dbReference>
<evidence type="ECO:0000256" key="1">
    <source>
        <dbReference type="ARBA" id="ARBA00022670"/>
    </source>
</evidence>
<dbReference type="SUPFAM" id="SSF49464">
    <property type="entry name" value="Carboxypeptidase regulatory domain-like"/>
    <property type="match status" value="2"/>
</dbReference>
<protein>
    <submittedName>
        <fullName evidence="7">Serine protease, subtilisin family</fullName>
    </submittedName>
</protein>
<dbReference type="InterPro" id="IPR015915">
    <property type="entry name" value="Kelch-typ_b-propeller"/>
</dbReference>
<dbReference type="GO" id="GO:0006508">
    <property type="term" value="P:proteolysis"/>
    <property type="evidence" value="ECO:0007669"/>
    <property type="project" value="UniProtKB-KW"/>
</dbReference>
<dbReference type="Gene3D" id="3.40.50.200">
    <property type="entry name" value="Peptidase S8/S53 domain"/>
    <property type="match status" value="1"/>
</dbReference>
<keyword evidence="8" id="KW-1185">Reference proteome</keyword>
<evidence type="ECO:0000256" key="4">
    <source>
        <dbReference type="PROSITE-ProRule" id="PRU01240"/>
    </source>
</evidence>
<evidence type="ECO:0000313" key="7">
    <source>
        <dbReference type="EMBL" id="SDN88369.1"/>
    </source>
</evidence>
<dbReference type="PANTHER" id="PTHR45632">
    <property type="entry name" value="LD33804P"/>
    <property type="match status" value="1"/>
</dbReference>
<sequence length="2152" mass="221249">MLLAASVAVPGASPAVAQTPVGAGVEVDPAVVEQLRADGSADFWVEFDAAADLAGAYGIADWAERGRYVVERLKATASTSQSAVVADLRTRAVKHSAYWVSNRIVVRDGTQAVLDSVTARAEVRKVAATRTVRIPQQEPAAKVEQVDAVEWNIASVNADDVWAEFGVRGAGVVVGSIDTGVQFDHPALVDSYRGARGDETFDHNFAWFDPDSTCVPRGQPCDDEGHGTHVMGSVVGDGGAGNQVGVAPAAKWITAKACRADGCPDHALIAAGQWMLAPTDLAGQNADPARRPQVINNAWSSPDGTDTWYQETVRAWLASGQFAVFANGGNGFNRCATVGAPASYPESYGVGAHNVDNELAWASGLGPSPIDGGIKPNVTAPGIDVRSATVGGGYGYSSGTSMAAAHVSGAVALVLSAAPTLVGDVPATRAALDASAADVGAPDFLGCGSAPGADNSFGAGLLDAFAAVTRVAGAGVATVSGKLTDAATGAPIGGARVLARGGETDEARTAADGTYHLFLVPGGYDLTAEAFGYAAETAAVTAVAGQVTRHDAALDPVPRVRLSGVVTDGSGHGWPLRASVDISGYPGGPVSTDAVTGAYSVELVPGGTHTVTVAADGYQPSTREVTVPAGDSTQDFTLLADATCTAPGYRLQHGLFEAFDSGSRPDGWTVVINEEDFFDPTARAWRFNNPFGRGNLTGGTGLFATADSDFEGFVAMDTELVSPPVDLSAVDAPVIRFRQDFSANSHEIAEVDLSIDGGSTWETVFSQPGDFGLGDRRGPRVEEIPVPGAAGLTDVRVRFHYYNAMFDWWWQVDDVLVGGGPCARVDGGLVVGKVTDAATGVALPATVTSVDDPPETTTAGRDGRYALFTARTGERTFTASHNGFESHTRAVDVVAGAVTRADFALGSGHLVVSPPKVESTVEANGSSRTTLTLTNDGTVDARFTLSERDRGFASATTPNAGSTPVQRVRVPGHNGWAGPAPGSGDGSDPAATEPPWEAIAGYPGRVYDTASATHDGKVYVVGGIHGADGDSIFSNDLYVYDPADNRWNAKADFTIGREAPAAAFIGDKLYVAGGWDDVGKSVRRLEIYDPTTDTWTLGADAPEGRTAPGLAALDGKLYLIAGCVDATCSSRSEVFRYDPAANSWQTLGDYPEAVSFLSCGTIDGRLHCAGGSGDTPVPTTGTYSYDPTTDTWTPVAPMTVPRWGGAHAVANGQLIVAGGVAGAEPFGGGWFYEITNEVTAYDPVTDTWTALPAMGNAVYRTSGACGFYKIGGIVDVFPSPKTRLAERLPGYDQCGSSDVPWMELSTTTGTVPAGGSVTVDVTLTGSEQPGTLTGVVTVTEDTPHQVPAVPVSVSVTPPASWGKVQGTVTGLGHCDTAGAPAVGATVDVDGAQRDFRLTTGADGTFAVWMDSANGPVSVTATRDGFVAAAAPGVAVTAGKTTKADLALRPDQGCAVAEPARLDLTVGEGRTVAADLVLRNRGAGGYDAAVAETPFLLDPTVSRPIQVRASDSAGLPGTPPEPVAPIPSWFDGARVPGGISSYAHAQCDGDPDRLYLFSGINAGGVSADATWRYDAAANSWAELAPLPQDLWPESRERFGLTNAAAVCEAGQIHLIGGTHNFVYRDVHFVYDIARDTWTTAAPAPRVVAEAAAAAWNGRVYLVGGADDQVHGTTDEVDVYDIATDTWTTSPTPMPVAAEGMAYARAGKYLYLAGGTAEVGSPAPTTTQRLDLVTGEWTTGPALPAGRFATGLAATDTALYLLGGFQLGRGATDNVERLALADWPGGSWTSFDPLPENKLAHAGFCSQAITGAEIVTAGGFDTGSVSERTLVHGISPERCPTIRADVPWLSVSPAAAAVPADDSATLRVTVDAANLAVGEHQATLLVRTTDPGAPELRVPIRVAVQALAPPSLYLSVESGGAIGAADEDIVGVNPDGVVTPYFDGSDVGLAGLAVDAFARLPDGALALSFTEPGTVPGVGAVDDSDLVRFVPTALGKDTEGTFGLWFDGSDVAMTTDDEDIDAVDVLADGRIALSTVGDLKVTGMTAADEDLTAFTPTTLGPTTAGSYAVLFDGSDVGLSTADEDVDAAAFRTDGVLVLSTIGALAAPGVTASDDDLVAFTPTLLGRDTTGRFAALFDGAALGLEPDDVTGVEVP</sequence>
<dbReference type="InterPro" id="IPR008969">
    <property type="entry name" value="CarboxyPept-like_regulatory"/>
</dbReference>
<evidence type="ECO:0000313" key="8">
    <source>
        <dbReference type="Proteomes" id="UP000199651"/>
    </source>
</evidence>
<dbReference type="InterPro" id="IPR013784">
    <property type="entry name" value="Carb-bd-like_fold"/>
</dbReference>
<dbReference type="InterPro" id="IPR036852">
    <property type="entry name" value="Peptidase_S8/S53_dom_sf"/>
</dbReference>
<dbReference type="Gene3D" id="2.60.40.1120">
    <property type="entry name" value="Carboxypeptidase-like, regulatory domain"/>
    <property type="match status" value="4"/>
</dbReference>
<dbReference type="SMART" id="SM00612">
    <property type="entry name" value="Kelch"/>
    <property type="match status" value="8"/>
</dbReference>
<keyword evidence="3 4" id="KW-0720">Serine protease</keyword>
<dbReference type="PROSITE" id="PS51892">
    <property type="entry name" value="SUBTILASE"/>
    <property type="match status" value="1"/>
</dbReference>